<dbReference type="InterPro" id="IPR029063">
    <property type="entry name" value="SAM-dependent_MTases_sf"/>
</dbReference>
<name>A0A074N1N3_ERYLO</name>
<dbReference type="Pfam" id="PF05050">
    <property type="entry name" value="Methyltransf_21"/>
    <property type="match status" value="1"/>
</dbReference>
<dbReference type="STRING" id="1044.EH31_03955"/>
<dbReference type="EMBL" id="JMIW01000001">
    <property type="protein sequence ID" value="KEO91837.1"/>
    <property type="molecule type" value="Genomic_DNA"/>
</dbReference>
<sequence length="354" mass="38197">MSSSAGPPGTATVAGLVLHKGRLEEVPGDVLVSALDDFTPTFANEVFVVLTREGEQLGDDNPHFAGRDALLTGALKALARIEPEAEQRPRMPASYVGEGHVLLETAFGHLMLVDGADTSIVPHLIRDGWFDRDLTDFILSLLAPGMTFIDVGANFGTYTLIGAGAVGETGQVIAVEAVPEIGTLLFENVVMNGFAPRTTVAQCAVGDEPGTITFYEFSTRRGGNSAVASVAEAAQANYGETVTTREVECSTLDTIIAQNNVSRIDLMKIDVEGYEYAALLGARQSIKKHRPRLILEWLPSFHETQPETMRKLWALLVDELGYDLRRIERGATTRPITFDELASSGHSDLLGEPK</sequence>
<dbReference type="Gene3D" id="3.40.50.150">
    <property type="entry name" value="Vaccinia Virus protein VP39"/>
    <property type="match status" value="1"/>
</dbReference>
<dbReference type="NCBIfam" id="TIGR01444">
    <property type="entry name" value="fkbM_fam"/>
    <property type="match status" value="1"/>
</dbReference>
<feature type="domain" description="Methyltransferase FkbM" evidence="1">
    <location>
        <begin position="150"/>
        <end position="323"/>
    </location>
</feature>
<dbReference type="SUPFAM" id="SSF53335">
    <property type="entry name" value="S-adenosyl-L-methionine-dependent methyltransferases"/>
    <property type="match status" value="1"/>
</dbReference>
<dbReference type="AlphaFoldDB" id="A0A074N1N3"/>
<evidence type="ECO:0000259" key="1">
    <source>
        <dbReference type="Pfam" id="PF05050"/>
    </source>
</evidence>
<dbReference type="Proteomes" id="UP000027647">
    <property type="component" value="Unassembled WGS sequence"/>
</dbReference>
<dbReference type="PANTHER" id="PTHR34203">
    <property type="entry name" value="METHYLTRANSFERASE, FKBM FAMILY PROTEIN"/>
    <property type="match status" value="1"/>
</dbReference>
<keyword evidence="3" id="KW-1185">Reference proteome</keyword>
<evidence type="ECO:0000313" key="3">
    <source>
        <dbReference type="Proteomes" id="UP000027647"/>
    </source>
</evidence>
<evidence type="ECO:0000313" key="2">
    <source>
        <dbReference type="EMBL" id="KEO91837.1"/>
    </source>
</evidence>
<dbReference type="InterPro" id="IPR006342">
    <property type="entry name" value="FkbM_mtfrase"/>
</dbReference>
<proteinExistence type="predicted"/>
<gene>
    <name evidence="2" type="ORF">EH31_03955</name>
</gene>
<dbReference type="InterPro" id="IPR052514">
    <property type="entry name" value="SAM-dependent_MTase"/>
</dbReference>
<accession>A0A074N1N3</accession>
<dbReference type="PANTHER" id="PTHR34203:SF15">
    <property type="entry name" value="SLL1173 PROTEIN"/>
    <property type="match status" value="1"/>
</dbReference>
<dbReference type="eggNOG" id="COG2519">
    <property type="taxonomic scope" value="Bacteria"/>
</dbReference>
<protein>
    <recommendedName>
        <fullName evidence="1">Methyltransferase FkbM domain-containing protein</fullName>
    </recommendedName>
</protein>
<comment type="caution">
    <text evidence="2">The sequence shown here is derived from an EMBL/GenBank/DDBJ whole genome shotgun (WGS) entry which is preliminary data.</text>
</comment>
<reference evidence="2 3" key="1">
    <citation type="submission" date="2014-04" db="EMBL/GenBank/DDBJ databases">
        <title>A comprehensive comparison of genomes of Erythrobacter spp. strains.</title>
        <authorList>
            <person name="Zheng Q."/>
        </authorList>
    </citation>
    <scope>NUCLEOTIDE SEQUENCE [LARGE SCALE GENOMIC DNA]</scope>
    <source>
        <strain evidence="2 3">DSM 6997</strain>
    </source>
</reference>
<organism evidence="2 3">
    <name type="scientific">Erythrobacter longus</name>
    <dbReference type="NCBI Taxonomy" id="1044"/>
    <lineage>
        <taxon>Bacteria</taxon>
        <taxon>Pseudomonadati</taxon>
        <taxon>Pseudomonadota</taxon>
        <taxon>Alphaproteobacteria</taxon>
        <taxon>Sphingomonadales</taxon>
        <taxon>Erythrobacteraceae</taxon>
        <taxon>Erythrobacter/Porphyrobacter group</taxon>
        <taxon>Erythrobacter</taxon>
    </lineage>
</organism>